<reference evidence="2" key="1">
    <citation type="submission" date="2021-11" db="EMBL/GenBank/DDBJ databases">
        <title>Draft genome sequence of Alcaligenes endophyticus type strain CCUG 75668T.</title>
        <authorList>
            <person name="Salva-Serra F."/>
            <person name="Duran R.E."/>
            <person name="Seeger M."/>
            <person name="Moore E.R.B."/>
            <person name="Jaen-Luchoro D."/>
        </authorList>
    </citation>
    <scope>NUCLEOTIDE SEQUENCE</scope>
    <source>
        <strain evidence="2">CCUG 75668</strain>
    </source>
</reference>
<keyword evidence="1" id="KW-0812">Transmembrane</keyword>
<dbReference type="Proteomes" id="UP001168613">
    <property type="component" value="Unassembled WGS sequence"/>
</dbReference>
<feature type="transmembrane region" description="Helical" evidence="1">
    <location>
        <begin position="6"/>
        <end position="29"/>
    </location>
</feature>
<feature type="transmembrane region" description="Helical" evidence="1">
    <location>
        <begin position="36"/>
        <end position="58"/>
    </location>
</feature>
<evidence type="ECO:0000313" key="2">
    <source>
        <dbReference type="EMBL" id="MDN4121207.1"/>
    </source>
</evidence>
<gene>
    <name evidence="2" type="ORF">LMS43_07905</name>
</gene>
<comment type="caution">
    <text evidence="2">The sequence shown here is derived from an EMBL/GenBank/DDBJ whole genome shotgun (WGS) entry which is preliminary data.</text>
</comment>
<accession>A0ABT8EIW3</accession>
<name>A0ABT8EIW3_9BURK</name>
<evidence type="ECO:0000256" key="1">
    <source>
        <dbReference type="SAM" id="Phobius"/>
    </source>
</evidence>
<organism evidence="2 3">
    <name type="scientific">Alcaligenes endophyticus</name>
    <dbReference type="NCBI Taxonomy" id="1929088"/>
    <lineage>
        <taxon>Bacteria</taxon>
        <taxon>Pseudomonadati</taxon>
        <taxon>Pseudomonadota</taxon>
        <taxon>Betaproteobacteria</taxon>
        <taxon>Burkholderiales</taxon>
        <taxon>Alcaligenaceae</taxon>
        <taxon>Alcaligenes</taxon>
    </lineage>
</organism>
<evidence type="ECO:0000313" key="3">
    <source>
        <dbReference type="Proteomes" id="UP001168613"/>
    </source>
</evidence>
<keyword evidence="3" id="KW-1185">Reference proteome</keyword>
<sequence length="66" mass="7312">MSAFSSWLTSIIKEAVILAGCFYFALLGVETLSKEWLLFSFTVAIYGTHGLITLLGYADYKPKEGK</sequence>
<keyword evidence="1" id="KW-1133">Transmembrane helix</keyword>
<dbReference type="EMBL" id="JAJHNU010000001">
    <property type="protein sequence ID" value="MDN4121207.1"/>
    <property type="molecule type" value="Genomic_DNA"/>
</dbReference>
<protein>
    <submittedName>
        <fullName evidence="2">Uncharacterized protein</fullName>
    </submittedName>
</protein>
<dbReference type="RefSeq" id="WP_266124831.1">
    <property type="nucleotide sequence ID" value="NZ_JAJHNU010000001.1"/>
</dbReference>
<proteinExistence type="predicted"/>
<keyword evidence="1" id="KW-0472">Membrane</keyword>